<dbReference type="EMBL" id="BK015568">
    <property type="protein sequence ID" value="DAE13679.1"/>
    <property type="molecule type" value="Genomic_DNA"/>
</dbReference>
<reference evidence="1" key="1">
    <citation type="journal article" date="2021" name="Proc. Natl. Acad. Sci. U.S.A.">
        <title>A Catalog of Tens of Thousands of Viruses from Human Metagenomes Reveals Hidden Associations with Chronic Diseases.</title>
        <authorList>
            <person name="Tisza M.J."/>
            <person name="Buck C.B."/>
        </authorList>
    </citation>
    <scope>NUCLEOTIDE SEQUENCE</scope>
    <source>
        <strain evidence="1">CtQqU1</strain>
    </source>
</reference>
<evidence type="ECO:0000313" key="1">
    <source>
        <dbReference type="EMBL" id="DAE13679.1"/>
    </source>
</evidence>
<proteinExistence type="predicted"/>
<sequence>MSALVNTISSVFLIDIQIFCSYTYCTAKRKGVNMYE</sequence>
<organism evidence="1">
    <name type="scientific">Siphoviridae sp. ctQqU1</name>
    <dbReference type="NCBI Taxonomy" id="2825496"/>
    <lineage>
        <taxon>Viruses</taxon>
        <taxon>Duplodnaviria</taxon>
        <taxon>Heunggongvirae</taxon>
        <taxon>Uroviricota</taxon>
        <taxon>Caudoviricetes</taxon>
    </lineage>
</organism>
<accession>A0A8S5Q2X5</accession>
<name>A0A8S5Q2X5_9CAUD</name>
<protein>
    <submittedName>
        <fullName evidence="1">Uncharacterized protein</fullName>
    </submittedName>
</protein>